<sequence length="156" mass="18120">MPIATRFWMGKLELADNFSTYDREKNEKLKIILCSFQIKSKNPGLIIDLVEEAQKKKESKHGMTHRNVSLVVTALVKWCREDNQDTVNEFESEDWEIVLPLSDPRVLMDLERDGDAEDRVKLKYVLENPTPRIFTFSTQMVENAEDEVSYHSPGTQ</sequence>
<organism evidence="2 3">
    <name type="scientific">Cerrena zonata</name>
    <dbReference type="NCBI Taxonomy" id="2478898"/>
    <lineage>
        <taxon>Eukaryota</taxon>
        <taxon>Fungi</taxon>
        <taxon>Dikarya</taxon>
        <taxon>Basidiomycota</taxon>
        <taxon>Agaricomycotina</taxon>
        <taxon>Agaricomycetes</taxon>
        <taxon>Polyporales</taxon>
        <taxon>Cerrenaceae</taxon>
        <taxon>Cerrena</taxon>
    </lineage>
</organism>
<dbReference type="InterPro" id="IPR012880">
    <property type="entry name" value="Gryzun"/>
</dbReference>
<comment type="caution">
    <text evidence="2">The sequence shown here is derived from an EMBL/GenBank/DDBJ whole genome shotgun (WGS) entry which is preliminary data.</text>
</comment>
<reference evidence="2 3" key="1">
    <citation type="submission" date="2022-09" db="EMBL/GenBank/DDBJ databases">
        <authorList>
            <person name="Palmer J.M."/>
        </authorList>
    </citation>
    <scope>NUCLEOTIDE SEQUENCE [LARGE SCALE GENOMIC DNA]</scope>
    <source>
        <strain evidence="2 3">DSM 7382</strain>
    </source>
</reference>
<keyword evidence="3" id="KW-1185">Reference proteome</keyword>
<evidence type="ECO:0000259" key="1">
    <source>
        <dbReference type="Pfam" id="PF07919"/>
    </source>
</evidence>
<proteinExistence type="predicted"/>
<feature type="domain" description="Gryzun putative trafficking through Golgi" evidence="1">
    <location>
        <begin position="66"/>
        <end position="141"/>
    </location>
</feature>
<accession>A0AAW0G3G8</accession>
<evidence type="ECO:0000313" key="2">
    <source>
        <dbReference type="EMBL" id="KAK7686917.1"/>
    </source>
</evidence>
<dbReference type="EMBL" id="JASBNA010000015">
    <property type="protein sequence ID" value="KAK7686917.1"/>
    <property type="molecule type" value="Genomic_DNA"/>
</dbReference>
<evidence type="ECO:0000313" key="3">
    <source>
        <dbReference type="Proteomes" id="UP001385951"/>
    </source>
</evidence>
<dbReference type="AlphaFoldDB" id="A0AAW0G3G8"/>
<dbReference type="Proteomes" id="UP001385951">
    <property type="component" value="Unassembled WGS sequence"/>
</dbReference>
<dbReference type="Pfam" id="PF07919">
    <property type="entry name" value="Gryzun"/>
    <property type="match status" value="1"/>
</dbReference>
<protein>
    <recommendedName>
        <fullName evidence="1">Gryzun putative trafficking through Golgi domain-containing protein</fullName>
    </recommendedName>
</protein>
<gene>
    <name evidence="2" type="ORF">QCA50_009994</name>
</gene>
<name>A0AAW0G3G8_9APHY</name>